<evidence type="ECO:0000256" key="1">
    <source>
        <dbReference type="ARBA" id="ARBA00022475"/>
    </source>
</evidence>
<comment type="caution">
    <text evidence="8">The sequence shown here is derived from an EMBL/GenBank/DDBJ whole genome shotgun (WGS) entry which is preliminary data.</text>
</comment>
<dbReference type="InterPro" id="IPR023081">
    <property type="entry name" value="Cell_div_FtsB"/>
</dbReference>
<dbReference type="RefSeq" id="WP_184709291.1">
    <property type="nucleotide sequence ID" value="NZ_JACHKZ010000017.1"/>
</dbReference>
<evidence type="ECO:0000256" key="5">
    <source>
        <dbReference type="ARBA" id="ARBA00023136"/>
    </source>
</evidence>
<dbReference type="InterPro" id="IPR007060">
    <property type="entry name" value="FtsL/DivIC"/>
</dbReference>
<feature type="coiled-coil region" evidence="7">
    <location>
        <begin position="31"/>
        <end position="72"/>
    </location>
</feature>
<keyword evidence="4 7" id="KW-1133">Transmembrane helix</keyword>
<evidence type="ECO:0000256" key="4">
    <source>
        <dbReference type="ARBA" id="ARBA00022989"/>
    </source>
</evidence>
<feature type="topological domain" description="Cytoplasmic" evidence="7">
    <location>
        <begin position="1"/>
        <end position="5"/>
    </location>
</feature>
<evidence type="ECO:0000256" key="7">
    <source>
        <dbReference type="HAMAP-Rule" id="MF_00599"/>
    </source>
</evidence>
<dbReference type="PANTHER" id="PTHR37485:SF1">
    <property type="entry name" value="CELL DIVISION PROTEIN FTSB"/>
    <property type="match status" value="1"/>
</dbReference>
<sequence>MISRIVPFVLLAILVSIHAQLWSGRGSIPYVKDMKEQIAKQKTENEAAERENVRLETEVNDLKQGMDMVEAKARNELGMVKPNEVFVQYTRK</sequence>
<keyword evidence="5 7" id="KW-0472">Membrane</keyword>
<dbReference type="EMBL" id="JACHKZ010000017">
    <property type="protein sequence ID" value="MBB6578703.1"/>
    <property type="molecule type" value="Genomic_DNA"/>
</dbReference>
<evidence type="ECO:0000256" key="2">
    <source>
        <dbReference type="ARBA" id="ARBA00022618"/>
    </source>
</evidence>
<organism evidence="8 9">
    <name type="scientific">Comamonas odontotermitis</name>
    <dbReference type="NCBI Taxonomy" id="379895"/>
    <lineage>
        <taxon>Bacteria</taxon>
        <taxon>Pseudomonadati</taxon>
        <taxon>Pseudomonadota</taxon>
        <taxon>Betaproteobacteria</taxon>
        <taxon>Burkholderiales</taxon>
        <taxon>Comamonadaceae</taxon>
        <taxon>Comamonas</taxon>
    </lineage>
</organism>
<keyword evidence="7" id="KW-0997">Cell inner membrane</keyword>
<dbReference type="HAMAP" id="MF_00599">
    <property type="entry name" value="FtsB"/>
    <property type="match status" value="1"/>
</dbReference>
<evidence type="ECO:0000256" key="6">
    <source>
        <dbReference type="ARBA" id="ARBA00023306"/>
    </source>
</evidence>
<proteinExistence type="inferred from homology"/>
<feature type="topological domain" description="Periplasmic" evidence="7">
    <location>
        <begin position="24"/>
        <end position="92"/>
    </location>
</feature>
<comment type="similarity">
    <text evidence="7">Belongs to the FtsB family.</text>
</comment>
<keyword evidence="6 7" id="KW-0131">Cell cycle</keyword>
<keyword evidence="9" id="KW-1185">Reference proteome</keyword>
<protein>
    <recommendedName>
        <fullName evidence="7">Cell division protein FtsB</fullName>
    </recommendedName>
</protein>
<comment type="subunit">
    <text evidence="7">Part of a complex composed of FtsB, FtsL and FtsQ.</text>
</comment>
<dbReference type="Pfam" id="PF04977">
    <property type="entry name" value="DivIC"/>
    <property type="match status" value="1"/>
</dbReference>
<keyword evidence="3 7" id="KW-0812">Transmembrane</keyword>
<dbReference type="PANTHER" id="PTHR37485">
    <property type="entry name" value="CELL DIVISION PROTEIN FTSB"/>
    <property type="match status" value="1"/>
</dbReference>
<comment type="subcellular location">
    <subcellularLocation>
        <location evidence="7">Cell inner membrane</location>
        <topology evidence="7">Single-pass type II membrane protein</topology>
    </subcellularLocation>
    <text evidence="7">Localizes to the division septum.</text>
</comment>
<evidence type="ECO:0000313" key="9">
    <source>
        <dbReference type="Proteomes" id="UP000562492"/>
    </source>
</evidence>
<dbReference type="GO" id="GO:0051301">
    <property type="term" value="P:cell division"/>
    <property type="evidence" value="ECO:0007669"/>
    <property type="project" value="UniProtKB-KW"/>
</dbReference>
<keyword evidence="1 7" id="KW-1003">Cell membrane</keyword>
<evidence type="ECO:0000256" key="3">
    <source>
        <dbReference type="ARBA" id="ARBA00022692"/>
    </source>
</evidence>
<dbReference type="Proteomes" id="UP000562492">
    <property type="component" value="Unassembled WGS sequence"/>
</dbReference>
<evidence type="ECO:0000313" key="8">
    <source>
        <dbReference type="EMBL" id="MBB6578703.1"/>
    </source>
</evidence>
<gene>
    <name evidence="7" type="primary">ftsB</name>
    <name evidence="8" type="ORF">HNP33_002789</name>
</gene>
<reference evidence="8 9" key="1">
    <citation type="submission" date="2020-08" db="EMBL/GenBank/DDBJ databases">
        <title>Functional genomics of gut bacteria from endangered species of beetles.</title>
        <authorList>
            <person name="Carlos-Shanley C."/>
        </authorList>
    </citation>
    <scope>NUCLEOTIDE SEQUENCE [LARGE SCALE GENOMIC DNA]</scope>
    <source>
        <strain evidence="8 9">S00124</strain>
    </source>
</reference>
<accession>A0ABR6RHR1</accession>
<name>A0ABR6RHR1_9BURK</name>
<comment type="function">
    <text evidence="7">Essential cell division protein. May link together the upstream cell division proteins, which are predominantly cytoplasmic, with the downstream cell division proteins, which are predominantly periplasmic.</text>
</comment>
<keyword evidence="2 7" id="KW-0132">Cell division</keyword>
<keyword evidence="7" id="KW-0175">Coiled coil</keyword>